<proteinExistence type="inferred from homology"/>
<feature type="domain" description="Major facilitator superfamily (MFS) profile" evidence="9">
    <location>
        <begin position="1"/>
        <end position="511"/>
    </location>
</feature>
<feature type="transmembrane region" description="Helical" evidence="8">
    <location>
        <begin position="487"/>
        <end position="506"/>
    </location>
</feature>
<dbReference type="InterPro" id="IPR010573">
    <property type="entry name" value="MFS_Str1/Tri12-like"/>
</dbReference>
<evidence type="ECO:0000256" key="2">
    <source>
        <dbReference type="ARBA" id="ARBA00007520"/>
    </source>
</evidence>
<organism evidence="10 11">
    <name type="scientific">Plectosphaerella plurivora</name>
    <dbReference type="NCBI Taxonomy" id="936078"/>
    <lineage>
        <taxon>Eukaryota</taxon>
        <taxon>Fungi</taxon>
        <taxon>Dikarya</taxon>
        <taxon>Ascomycota</taxon>
        <taxon>Pezizomycotina</taxon>
        <taxon>Sordariomycetes</taxon>
        <taxon>Hypocreomycetidae</taxon>
        <taxon>Glomerellales</taxon>
        <taxon>Plectosphaerellaceae</taxon>
        <taxon>Plectosphaerella</taxon>
    </lineage>
</organism>
<accession>A0A9P8V5M0</accession>
<gene>
    <name evidence="10" type="ORF">F5X68DRAFT_224193</name>
</gene>
<comment type="caution">
    <text evidence="10">The sequence shown here is derived from an EMBL/GenBank/DDBJ whole genome shotgun (WGS) entry which is preliminary data.</text>
</comment>
<feature type="region of interest" description="Disordered" evidence="7">
    <location>
        <begin position="520"/>
        <end position="552"/>
    </location>
</feature>
<evidence type="ECO:0000259" key="9">
    <source>
        <dbReference type="PROSITE" id="PS50850"/>
    </source>
</evidence>
<dbReference type="InterPro" id="IPR020846">
    <property type="entry name" value="MFS_dom"/>
</dbReference>
<sequence>MSASFGPAVALGFTSIASIVVQVSRDLGDDADFAWVVGAWSLATACSFSLAGPLSDVFGRKSLILSGQAIALIGAIVGATAQSVASLIAAETVIGLGAGFIFVAYAGVPEMLPNKWRSVGVGILEGGIMVPWGSVGVLLANALYEFASWRWIYYLGIIVEAIALVGTAYFYRPTSRPRGDYDKTRWQQFKEVDWTGLSLFTLGLATCIVGLTWGGSPAHPWDSASTLVPILVGAAGVAAAFVYDFNFAKNPIFPIELFKMWRGYMSIGVGLIISGMNFHAMAALHPQGSLFMFTSDGVQIGLISLPMNIISFIVSVLIPIFAHKIGHIKWQFVAGMTLQVIFLGASAATTNPNNKWAWAFVPGIGVPMFLMVTILGYAIASLHVPYTHLGVATGLLGTFRSAGGAIGNAIFNTVFQDKFRTFSGEEIPRAAIAAGLNPADLGAIIPGSIVFNLGVPNALDGIEGMTPAIADALRVAVRNAYGRAFQFVFYITIPFGVLAVIASLWVEDPTPYMTNHIQSAMDTPSDEKLAGKAGSEEGVEHFESTPEAKTIG</sequence>
<feature type="transmembrane region" description="Helical" evidence="8">
    <location>
        <begin position="226"/>
        <end position="243"/>
    </location>
</feature>
<evidence type="ECO:0000256" key="1">
    <source>
        <dbReference type="ARBA" id="ARBA00004141"/>
    </source>
</evidence>
<evidence type="ECO:0000313" key="11">
    <source>
        <dbReference type="Proteomes" id="UP000770015"/>
    </source>
</evidence>
<dbReference type="PROSITE" id="PS50850">
    <property type="entry name" value="MFS"/>
    <property type="match status" value="1"/>
</dbReference>
<evidence type="ECO:0000313" key="10">
    <source>
        <dbReference type="EMBL" id="KAH6676998.1"/>
    </source>
</evidence>
<dbReference type="GO" id="GO:0022857">
    <property type="term" value="F:transmembrane transporter activity"/>
    <property type="evidence" value="ECO:0007669"/>
    <property type="project" value="InterPro"/>
</dbReference>
<name>A0A9P8V5M0_9PEZI</name>
<dbReference type="Proteomes" id="UP000770015">
    <property type="component" value="Unassembled WGS sequence"/>
</dbReference>
<dbReference type="SUPFAM" id="SSF103473">
    <property type="entry name" value="MFS general substrate transporter"/>
    <property type="match status" value="1"/>
</dbReference>
<dbReference type="PANTHER" id="PTHR23501:SF102">
    <property type="entry name" value="DRUG TRANSPORTER, PUTATIVE (AFU_ORTHOLOGUE AFUA_3G08530)-RELATED"/>
    <property type="match status" value="1"/>
</dbReference>
<evidence type="ECO:0000256" key="4">
    <source>
        <dbReference type="ARBA" id="ARBA00022692"/>
    </source>
</evidence>
<feature type="transmembrane region" description="Helical" evidence="8">
    <location>
        <begin position="87"/>
        <end position="107"/>
    </location>
</feature>
<dbReference type="Pfam" id="PF06609">
    <property type="entry name" value="TRI12"/>
    <property type="match status" value="1"/>
</dbReference>
<reference evidence="10" key="1">
    <citation type="journal article" date="2021" name="Nat. Commun.">
        <title>Genetic determinants of endophytism in the Arabidopsis root mycobiome.</title>
        <authorList>
            <person name="Mesny F."/>
            <person name="Miyauchi S."/>
            <person name="Thiergart T."/>
            <person name="Pickel B."/>
            <person name="Atanasova L."/>
            <person name="Karlsson M."/>
            <person name="Huettel B."/>
            <person name="Barry K.W."/>
            <person name="Haridas S."/>
            <person name="Chen C."/>
            <person name="Bauer D."/>
            <person name="Andreopoulos W."/>
            <person name="Pangilinan J."/>
            <person name="LaButti K."/>
            <person name="Riley R."/>
            <person name="Lipzen A."/>
            <person name="Clum A."/>
            <person name="Drula E."/>
            <person name="Henrissat B."/>
            <person name="Kohler A."/>
            <person name="Grigoriev I.V."/>
            <person name="Martin F.M."/>
            <person name="Hacquard S."/>
        </authorList>
    </citation>
    <scope>NUCLEOTIDE SEQUENCE</scope>
    <source>
        <strain evidence="10">MPI-SDFR-AT-0117</strain>
    </source>
</reference>
<evidence type="ECO:0000256" key="3">
    <source>
        <dbReference type="ARBA" id="ARBA00022448"/>
    </source>
</evidence>
<keyword evidence="3" id="KW-0813">Transport</keyword>
<feature type="transmembrane region" description="Helical" evidence="8">
    <location>
        <begin position="297"/>
        <end position="320"/>
    </location>
</feature>
<comment type="subcellular location">
    <subcellularLocation>
        <location evidence="1">Membrane</location>
        <topology evidence="1">Multi-pass membrane protein</topology>
    </subcellularLocation>
</comment>
<evidence type="ECO:0000256" key="6">
    <source>
        <dbReference type="ARBA" id="ARBA00023136"/>
    </source>
</evidence>
<dbReference type="AlphaFoldDB" id="A0A9P8V5M0"/>
<protein>
    <submittedName>
        <fullName evidence="10">Fungal trichothecene efflux pump</fullName>
    </submittedName>
</protein>
<feature type="transmembrane region" description="Helical" evidence="8">
    <location>
        <begin position="33"/>
        <end position="51"/>
    </location>
</feature>
<dbReference type="InterPro" id="IPR036259">
    <property type="entry name" value="MFS_trans_sf"/>
</dbReference>
<dbReference type="GO" id="GO:0005886">
    <property type="term" value="C:plasma membrane"/>
    <property type="evidence" value="ECO:0007669"/>
    <property type="project" value="TreeGrafter"/>
</dbReference>
<evidence type="ECO:0000256" key="7">
    <source>
        <dbReference type="SAM" id="MobiDB-lite"/>
    </source>
</evidence>
<feature type="transmembrane region" description="Helical" evidence="8">
    <location>
        <begin position="356"/>
        <end position="380"/>
    </location>
</feature>
<feature type="transmembrane region" description="Helical" evidence="8">
    <location>
        <begin position="151"/>
        <end position="171"/>
    </location>
</feature>
<feature type="transmembrane region" description="Helical" evidence="8">
    <location>
        <begin position="192"/>
        <end position="214"/>
    </location>
</feature>
<evidence type="ECO:0000256" key="8">
    <source>
        <dbReference type="SAM" id="Phobius"/>
    </source>
</evidence>
<feature type="transmembrane region" description="Helical" evidence="8">
    <location>
        <begin position="119"/>
        <end position="139"/>
    </location>
</feature>
<feature type="transmembrane region" description="Helical" evidence="8">
    <location>
        <begin position="264"/>
        <end position="285"/>
    </location>
</feature>
<keyword evidence="5 8" id="KW-1133">Transmembrane helix</keyword>
<dbReference type="PROSITE" id="PS00216">
    <property type="entry name" value="SUGAR_TRANSPORT_1"/>
    <property type="match status" value="1"/>
</dbReference>
<keyword evidence="4 8" id="KW-0812">Transmembrane</keyword>
<dbReference type="EMBL" id="JAGSXJ010000023">
    <property type="protein sequence ID" value="KAH6676998.1"/>
    <property type="molecule type" value="Genomic_DNA"/>
</dbReference>
<feature type="transmembrane region" description="Helical" evidence="8">
    <location>
        <begin position="63"/>
        <end position="81"/>
    </location>
</feature>
<keyword evidence="6 8" id="KW-0472">Membrane</keyword>
<dbReference type="Gene3D" id="1.20.1250.20">
    <property type="entry name" value="MFS general substrate transporter like domains"/>
    <property type="match status" value="1"/>
</dbReference>
<keyword evidence="11" id="KW-1185">Reference proteome</keyword>
<feature type="compositionally biased region" description="Basic and acidic residues" evidence="7">
    <location>
        <begin position="525"/>
        <end position="546"/>
    </location>
</feature>
<dbReference type="OrthoDB" id="4139357at2759"/>
<evidence type="ECO:0000256" key="5">
    <source>
        <dbReference type="ARBA" id="ARBA00022989"/>
    </source>
</evidence>
<dbReference type="InterPro" id="IPR005829">
    <property type="entry name" value="Sugar_transporter_CS"/>
</dbReference>
<comment type="similarity">
    <text evidence="2">Belongs to the major facilitator superfamily. TCR/Tet family.</text>
</comment>
<dbReference type="PANTHER" id="PTHR23501">
    <property type="entry name" value="MAJOR FACILITATOR SUPERFAMILY"/>
    <property type="match status" value="1"/>
</dbReference>